<dbReference type="InterPro" id="IPR051013">
    <property type="entry name" value="MBL_superfamily_lactonases"/>
</dbReference>
<dbReference type="PANTHER" id="PTHR42978:SF2">
    <property type="entry name" value="102 KBASES UNSTABLE REGION: FROM 1 TO 119443"/>
    <property type="match status" value="1"/>
</dbReference>
<dbReference type="SUPFAM" id="SSF56281">
    <property type="entry name" value="Metallo-hydrolase/oxidoreductase"/>
    <property type="match status" value="1"/>
</dbReference>
<dbReference type="Proteomes" id="UP000199561">
    <property type="component" value="Unassembled WGS sequence"/>
</dbReference>
<dbReference type="AlphaFoldDB" id="A0A1I4TJI1"/>
<evidence type="ECO:0000256" key="1">
    <source>
        <dbReference type="ARBA" id="ARBA00001947"/>
    </source>
</evidence>
<dbReference type="Pfam" id="PF00753">
    <property type="entry name" value="Lactamase_B"/>
    <property type="match status" value="1"/>
</dbReference>
<proteinExistence type="inferred from homology"/>
<dbReference type="GO" id="GO:0046872">
    <property type="term" value="F:metal ion binding"/>
    <property type="evidence" value="ECO:0007669"/>
    <property type="project" value="UniProtKB-KW"/>
</dbReference>
<dbReference type="Gene3D" id="3.60.15.10">
    <property type="entry name" value="Ribonuclease Z/Hydroxyacylglutathione hydrolase-like"/>
    <property type="match status" value="1"/>
</dbReference>
<organism evidence="7 8">
    <name type="scientific">Nitrosomonas nitrosa</name>
    <dbReference type="NCBI Taxonomy" id="52442"/>
    <lineage>
        <taxon>Bacteria</taxon>
        <taxon>Pseudomonadati</taxon>
        <taxon>Pseudomonadota</taxon>
        <taxon>Betaproteobacteria</taxon>
        <taxon>Nitrosomonadales</taxon>
        <taxon>Nitrosomonadaceae</taxon>
        <taxon>Nitrosomonas</taxon>
    </lineage>
</organism>
<dbReference type="GO" id="GO:0016787">
    <property type="term" value="F:hydrolase activity"/>
    <property type="evidence" value="ECO:0007669"/>
    <property type="project" value="UniProtKB-KW"/>
</dbReference>
<sequence length="260" mass="29067">MPNQTKIWPLLTGTIRYEKTISTHGRGHGQWIDAPILAYLIETVHGRILYDVGCDYRKVTDPTLRARHFTPMLPTVEAPCMQPTQRIPHYLERLGLTPSDIDLVFIGHLHFDHVGGLCDLPGCEVHVHQHELQAALTGLDSGIFLDELLHANQWRVQTDEYALAPGIHTITTPGHTAGHMSLFIDLPQGRPVILCGDAADLNENLADEIAPGCCWQNNVELALASIRKLKTLANQENAQLWPNHDMAFFKTLPVFPAWCD</sequence>
<evidence type="ECO:0000256" key="3">
    <source>
        <dbReference type="ARBA" id="ARBA00022723"/>
    </source>
</evidence>
<keyword evidence="8" id="KW-1185">Reference proteome</keyword>
<dbReference type="RefSeq" id="WP_090671619.1">
    <property type="nucleotide sequence ID" value="NZ_FOUF01000032.1"/>
</dbReference>
<dbReference type="EMBL" id="FOUF01000032">
    <property type="protein sequence ID" value="SFM76793.1"/>
    <property type="molecule type" value="Genomic_DNA"/>
</dbReference>
<dbReference type="PANTHER" id="PTHR42978">
    <property type="entry name" value="QUORUM-QUENCHING LACTONASE YTNP-RELATED-RELATED"/>
    <property type="match status" value="1"/>
</dbReference>
<keyword evidence="3" id="KW-0479">Metal-binding</keyword>
<comment type="similarity">
    <text evidence="2">Belongs to the metallo-beta-lactamase superfamily.</text>
</comment>
<dbReference type="SMART" id="SM00849">
    <property type="entry name" value="Lactamase_B"/>
    <property type="match status" value="1"/>
</dbReference>
<dbReference type="STRING" id="52442.SAMN05421880_13224"/>
<evidence type="ECO:0000313" key="8">
    <source>
        <dbReference type="Proteomes" id="UP000199561"/>
    </source>
</evidence>
<evidence type="ECO:0000256" key="2">
    <source>
        <dbReference type="ARBA" id="ARBA00007749"/>
    </source>
</evidence>
<dbReference type="InterPro" id="IPR001279">
    <property type="entry name" value="Metallo-B-lactamas"/>
</dbReference>
<protein>
    <submittedName>
        <fullName evidence="7">N-acyl homoserine lactone hydrolase</fullName>
    </submittedName>
</protein>
<accession>A0A1I4TJI1</accession>
<gene>
    <name evidence="7" type="ORF">SAMN05421880_13224</name>
</gene>
<keyword evidence="5" id="KW-0862">Zinc</keyword>
<feature type="domain" description="Metallo-beta-lactamase" evidence="6">
    <location>
        <begin position="35"/>
        <end position="244"/>
    </location>
</feature>
<keyword evidence="4 7" id="KW-0378">Hydrolase</keyword>
<evidence type="ECO:0000256" key="4">
    <source>
        <dbReference type="ARBA" id="ARBA00022801"/>
    </source>
</evidence>
<evidence type="ECO:0000313" key="7">
    <source>
        <dbReference type="EMBL" id="SFM76793.1"/>
    </source>
</evidence>
<reference evidence="7 8" key="1">
    <citation type="submission" date="2016-10" db="EMBL/GenBank/DDBJ databases">
        <authorList>
            <person name="de Groot N.N."/>
        </authorList>
    </citation>
    <scope>NUCLEOTIDE SEQUENCE [LARGE SCALE GENOMIC DNA]</scope>
    <source>
        <strain evidence="7 8">Nm146</strain>
    </source>
</reference>
<name>A0A1I4TJI1_9PROT</name>
<comment type="cofactor">
    <cofactor evidence="1">
        <name>Zn(2+)</name>
        <dbReference type="ChEBI" id="CHEBI:29105"/>
    </cofactor>
</comment>
<evidence type="ECO:0000259" key="6">
    <source>
        <dbReference type="SMART" id="SM00849"/>
    </source>
</evidence>
<evidence type="ECO:0000256" key="5">
    <source>
        <dbReference type="ARBA" id="ARBA00022833"/>
    </source>
</evidence>
<dbReference type="CDD" id="cd07729">
    <property type="entry name" value="AHL_lactonase_MBL-fold"/>
    <property type="match status" value="1"/>
</dbReference>
<dbReference type="InterPro" id="IPR036866">
    <property type="entry name" value="RibonucZ/Hydroxyglut_hydro"/>
</dbReference>